<organism evidence="1 2">
    <name type="scientific">Allacma fusca</name>
    <dbReference type="NCBI Taxonomy" id="39272"/>
    <lineage>
        <taxon>Eukaryota</taxon>
        <taxon>Metazoa</taxon>
        <taxon>Ecdysozoa</taxon>
        <taxon>Arthropoda</taxon>
        <taxon>Hexapoda</taxon>
        <taxon>Collembola</taxon>
        <taxon>Symphypleona</taxon>
        <taxon>Sminthuridae</taxon>
        <taxon>Allacma</taxon>
    </lineage>
</organism>
<accession>A0A8J2LJ32</accession>
<reference evidence="1" key="1">
    <citation type="submission" date="2021-06" db="EMBL/GenBank/DDBJ databases">
        <authorList>
            <person name="Hodson N. C."/>
            <person name="Mongue J. A."/>
            <person name="Jaron S. K."/>
        </authorList>
    </citation>
    <scope>NUCLEOTIDE SEQUENCE</scope>
</reference>
<dbReference type="Proteomes" id="UP000708208">
    <property type="component" value="Unassembled WGS sequence"/>
</dbReference>
<dbReference type="PANTHER" id="PTHR42976">
    <property type="entry name" value="BIFUNCTIONAL CHITINASE/LYSOZYME-RELATED"/>
    <property type="match status" value="1"/>
</dbReference>
<dbReference type="AlphaFoldDB" id="A0A8J2LJ32"/>
<dbReference type="CDD" id="cd06543">
    <property type="entry name" value="GH18_PF-ChiA-like"/>
    <property type="match status" value="1"/>
</dbReference>
<keyword evidence="2" id="KW-1185">Reference proteome</keyword>
<protein>
    <recommendedName>
        <fullName evidence="3">Chitinase</fullName>
    </recommendedName>
</protein>
<dbReference type="EMBL" id="CAJVCH010567117">
    <property type="protein sequence ID" value="CAG7832823.1"/>
    <property type="molecule type" value="Genomic_DNA"/>
</dbReference>
<evidence type="ECO:0008006" key="3">
    <source>
        <dbReference type="Google" id="ProtNLM"/>
    </source>
</evidence>
<sequence>MTRPPSNPAPVSSHSLKFAPYYDVTLKDTPSLEEIYAKTGQKDFTLAFALGGFSGCEPKWGGEHDLETPRIIDPIRALQAKGGEFIIATGGAVGPYLEHLCTSVDSLAAGYKKILDVVGARHLDIDVEAPINNDIVTKALAQVQRERPDVTVAFTMPVQGDDYGLTDALGTAVLRAAKKNGVRVDIVNPMAMEYPTQKPDWGDSVIATGSAVLGQMKEIWPEKSDMELKRMLGITPMIGRNFNGKMFQVAHARKLVQWANENHIGLLAFWSAGRDNGKCPGGGISPYCSSVSQSEYEFIKTFQGFKG</sequence>
<proteinExistence type="predicted"/>
<evidence type="ECO:0000313" key="2">
    <source>
        <dbReference type="Proteomes" id="UP000708208"/>
    </source>
</evidence>
<dbReference type="OrthoDB" id="8248922at2759"/>
<evidence type="ECO:0000313" key="1">
    <source>
        <dbReference type="EMBL" id="CAG7832823.1"/>
    </source>
</evidence>
<gene>
    <name evidence="1" type="ORF">AFUS01_LOCUS42488</name>
</gene>
<name>A0A8J2LJ32_9HEXA</name>
<dbReference type="InterPro" id="IPR052750">
    <property type="entry name" value="GH18_Chitinase"/>
</dbReference>
<comment type="caution">
    <text evidence="1">The sequence shown here is derived from an EMBL/GenBank/DDBJ whole genome shotgun (WGS) entry which is preliminary data.</text>
</comment>
<dbReference type="PANTHER" id="PTHR42976:SF1">
    <property type="entry name" value="GH18 DOMAIN-CONTAINING PROTEIN-RELATED"/>
    <property type="match status" value="1"/>
</dbReference>